<reference evidence="2" key="1">
    <citation type="submission" date="2014-09" db="EMBL/GenBank/DDBJ databases">
        <authorList>
            <person name="Gomez-Valero L."/>
        </authorList>
    </citation>
    <scope>NUCLEOTIDE SEQUENCE [LARGE SCALE GENOMIC DNA]</scope>
    <source>
        <strain evidence="2">ATCC33218</strain>
    </source>
</reference>
<protein>
    <submittedName>
        <fullName evidence="1">Uncharacterized protein</fullName>
    </submittedName>
</protein>
<dbReference type="KEGG" id="tmc:LMI_1978"/>
<evidence type="ECO:0000313" key="1">
    <source>
        <dbReference type="EMBL" id="CEG61265.1"/>
    </source>
</evidence>
<gene>
    <name evidence="1" type="ORF">LMI_1978</name>
</gene>
<name>A0A098GGZ4_LEGMI</name>
<dbReference type="AlphaFoldDB" id="A0A098GGZ4"/>
<accession>A0A098GGZ4</accession>
<sequence>MVRHGGLSLNYAVYLNYRLECLNYQPNKELHFINNVYDKKIHYKERNNE</sequence>
<dbReference type="Proteomes" id="UP000032414">
    <property type="component" value="Chromosome I"/>
</dbReference>
<proteinExistence type="predicted"/>
<dbReference type="EMBL" id="LN614830">
    <property type="protein sequence ID" value="CEG61265.1"/>
    <property type="molecule type" value="Genomic_DNA"/>
</dbReference>
<organism evidence="1 2">
    <name type="scientific">Legionella micdadei</name>
    <name type="common">Tatlockia micdadei</name>
    <dbReference type="NCBI Taxonomy" id="451"/>
    <lineage>
        <taxon>Bacteria</taxon>
        <taxon>Pseudomonadati</taxon>
        <taxon>Pseudomonadota</taxon>
        <taxon>Gammaproteobacteria</taxon>
        <taxon>Legionellales</taxon>
        <taxon>Legionellaceae</taxon>
        <taxon>Legionella</taxon>
    </lineage>
</organism>
<evidence type="ECO:0000313" key="2">
    <source>
        <dbReference type="Proteomes" id="UP000032414"/>
    </source>
</evidence>
<dbReference type="HOGENOM" id="CLU_3141638_0_0_6"/>